<feature type="compositionally biased region" description="Polar residues" evidence="2">
    <location>
        <begin position="78"/>
        <end position="87"/>
    </location>
</feature>
<sequence length="771" mass="87126">MPLKSALKSEDSVERTPPASGSLKDLCSICPKQPTTRPGRAGNHISKSIICLQPCSAVQIAEPIPESVVEENVLTSTRQFRASSSRKLSGKLSQTQLSGSSRSSAGESSPSLQPIDHDGSHFSHPRHRNQYYSEKLMAQVGEWLENERKKIAGRAKKPRRQKSVSPPVEKQDPLAEPSKNGRSRSDSVDSQSSDVSLDKLQKILEDSMASMGMNSLPSFSPKVARPRTHRPNRASLHRSASSDTDYVDGDVIVPDCDVWIDNSKTLSYTGGGANTSPVEEGSRARRDQHAWLDFKNEIIRTTHTLKLKGWRRVPLGSGDSIEVERLSGALTNAVYVVTPADDYPKLEGLKTPRKLLLRIYGPQAENLIDRETELKVLQRLARKKIGPRLLGTFKNGRFEEYFHASPLTPNDLRDPEVSRQIAKRMRELHDGIELLQHEREIGPSVFKSWDQWFDNVARIVTYLDEQLESDPSVNSKTASQTSVVHAWKQQGYVCGVPWAMFKDTMARYRALLESHYHDKETLNKCLVFAHNDTQYGNILRFKPDDAKSPLLQPANRHKQLIVIDFEYAGANMPGQEFANHFTEWTYNYHDLVAPHDFNIEMYPTPDEQRRFIKAYIDHRPQFPNTNTPKLTPRDSATSTPGLMPTPSSNSISDFMLDARAPPGGWTEAEKKREEETEIKIRGILEETRLWRPANSAFWIAWGIVQAKVPGLANTEDKPKDDEEEEPEDEFDYLSYAQKRALLFWGDCVQMGLVKVEDLPDQLQAGLRILKR</sequence>
<feature type="compositionally biased region" description="Basic residues" evidence="2">
    <location>
        <begin position="151"/>
        <end position="162"/>
    </location>
</feature>
<feature type="region of interest" description="Disordered" evidence="2">
    <location>
        <begin position="620"/>
        <end position="653"/>
    </location>
</feature>
<feature type="region of interest" description="Disordered" evidence="2">
    <location>
        <begin position="211"/>
        <end position="244"/>
    </location>
</feature>
<feature type="domain" description="Choline kinase N-terminal" evidence="3">
    <location>
        <begin position="244"/>
        <end position="315"/>
    </location>
</feature>
<dbReference type="SUPFAM" id="SSF56112">
    <property type="entry name" value="Protein kinase-like (PK-like)"/>
    <property type="match status" value="1"/>
</dbReference>
<dbReference type="Gene3D" id="3.30.200.20">
    <property type="entry name" value="Phosphorylase Kinase, domain 1"/>
    <property type="match status" value="1"/>
</dbReference>
<proteinExistence type="inferred from homology"/>
<dbReference type="CDD" id="cd05157">
    <property type="entry name" value="ETNK_euk"/>
    <property type="match status" value="1"/>
</dbReference>
<keyword evidence="5" id="KW-1185">Reference proteome</keyword>
<evidence type="ECO:0000256" key="2">
    <source>
        <dbReference type="SAM" id="MobiDB-lite"/>
    </source>
</evidence>
<feature type="region of interest" description="Disordered" evidence="2">
    <location>
        <begin position="151"/>
        <end position="196"/>
    </location>
</feature>
<organism evidence="4 5">
    <name type="scientific">Bionectria ochroleuca</name>
    <name type="common">Gliocladium roseum</name>
    <dbReference type="NCBI Taxonomy" id="29856"/>
    <lineage>
        <taxon>Eukaryota</taxon>
        <taxon>Fungi</taxon>
        <taxon>Dikarya</taxon>
        <taxon>Ascomycota</taxon>
        <taxon>Pezizomycotina</taxon>
        <taxon>Sordariomycetes</taxon>
        <taxon>Hypocreomycetidae</taxon>
        <taxon>Hypocreales</taxon>
        <taxon>Bionectriaceae</taxon>
        <taxon>Clonostachys</taxon>
    </lineage>
</organism>
<feature type="compositionally biased region" description="Low complexity" evidence="2">
    <location>
        <begin position="92"/>
        <end position="111"/>
    </location>
</feature>
<dbReference type="Pfam" id="PF04428">
    <property type="entry name" value="Choline_kin_N"/>
    <property type="match status" value="1"/>
</dbReference>
<evidence type="ECO:0000256" key="1">
    <source>
        <dbReference type="ARBA" id="ARBA00038211"/>
    </source>
</evidence>
<feature type="compositionally biased region" description="Polar residues" evidence="2">
    <location>
        <begin position="622"/>
        <end position="652"/>
    </location>
</feature>
<feature type="region of interest" description="Disordered" evidence="2">
    <location>
        <begin position="1"/>
        <end position="43"/>
    </location>
</feature>
<dbReference type="Pfam" id="PF01633">
    <property type="entry name" value="Choline_kinase"/>
    <property type="match status" value="1"/>
</dbReference>
<evidence type="ECO:0000313" key="4">
    <source>
        <dbReference type="EMBL" id="VUC30400.1"/>
    </source>
</evidence>
<dbReference type="PANTHER" id="PTHR22603">
    <property type="entry name" value="CHOLINE/ETHANOALAMINE KINASE"/>
    <property type="match status" value="1"/>
</dbReference>
<name>A0ABY6UHD0_BIOOC</name>
<dbReference type="Gene3D" id="3.90.1200.10">
    <property type="match status" value="1"/>
</dbReference>
<feature type="compositionally biased region" description="Basic residues" evidence="2">
    <location>
        <begin position="224"/>
        <end position="236"/>
    </location>
</feature>
<reference evidence="4 5" key="1">
    <citation type="submission" date="2019-06" db="EMBL/GenBank/DDBJ databases">
        <authorList>
            <person name="Broberg M."/>
        </authorList>
    </citation>
    <scope>NUCLEOTIDE SEQUENCE [LARGE SCALE GENOMIC DNA]</scope>
</reference>
<feature type="region of interest" description="Disordered" evidence="2">
    <location>
        <begin position="78"/>
        <end position="126"/>
    </location>
</feature>
<dbReference type="InterPro" id="IPR007521">
    <property type="entry name" value="Choline_kin_N"/>
</dbReference>
<accession>A0ABY6UHD0</accession>
<evidence type="ECO:0000259" key="3">
    <source>
        <dbReference type="Pfam" id="PF04428"/>
    </source>
</evidence>
<comment type="similarity">
    <text evidence="1">Belongs to the choline/ethanolamine kinase family.</text>
</comment>
<evidence type="ECO:0000313" key="5">
    <source>
        <dbReference type="Proteomes" id="UP000766486"/>
    </source>
</evidence>
<dbReference type="EMBL" id="CABFNS010000819">
    <property type="protein sequence ID" value="VUC30400.1"/>
    <property type="molecule type" value="Genomic_DNA"/>
</dbReference>
<dbReference type="PANTHER" id="PTHR22603:SF93">
    <property type="entry name" value="RE24176P"/>
    <property type="match status" value="1"/>
</dbReference>
<dbReference type="InterPro" id="IPR011009">
    <property type="entry name" value="Kinase-like_dom_sf"/>
</dbReference>
<gene>
    <name evidence="4" type="ORF">CLO192961_LOCUS283957</name>
</gene>
<protein>
    <recommendedName>
        <fullName evidence="3">Choline kinase N-terminal domain-containing protein</fullName>
    </recommendedName>
</protein>
<dbReference type="Proteomes" id="UP000766486">
    <property type="component" value="Unassembled WGS sequence"/>
</dbReference>
<comment type="caution">
    <text evidence="4">The sequence shown here is derived from an EMBL/GenBank/DDBJ whole genome shotgun (WGS) entry which is preliminary data.</text>
</comment>